<evidence type="ECO:0000313" key="5">
    <source>
        <dbReference type="Proteomes" id="UP001152607"/>
    </source>
</evidence>
<evidence type="ECO:0000256" key="1">
    <source>
        <dbReference type="PROSITE-ProRule" id="PRU00042"/>
    </source>
</evidence>
<organism evidence="4 5">
    <name type="scientific">Periconia digitata</name>
    <dbReference type="NCBI Taxonomy" id="1303443"/>
    <lineage>
        <taxon>Eukaryota</taxon>
        <taxon>Fungi</taxon>
        <taxon>Dikarya</taxon>
        <taxon>Ascomycota</taxon>
        <taxon>Pezizomycotina</taxon>
        <taxon>Dothideomycetes</taxon>
        <taxon>Pleosporomycetidae</taxon>
        <taxon>Pleosporales</taxon>
        <taxon>Massarineae</taxon>
        <taxon>Periconiaceae</taxon>
        <taxon>Periconia</taxon>
    </lineage>
</organism>
<keyword evidence="1" id="KW-0862">Zinc</keyword>
<dbReference type="EMBL" id="CAOQHR010000007">
    <property type="protein sequence ID" value="CAI6337161.1"/>
    <property type="molecule type" value="Genomic_DNA"/>
</dbReference>
<comment type="caution">
    <text evidence="4">The sequence shown here is derived from an EMBL/GenBank/DDBJ whole genome shotgun (WGS) entry which is preliminary data.</text>
</comment>
<gene>
    <name evidence="4" type="ORF">PDIGIT_LOCUS10270</name>
</gene>
<dbReference type="InterPro" id="IPR013087">
    <property type="entry name" value="Znf_C2H2_type"/>
</dbReference>
<sequence length="90" mass="10526">MLIRWVLEAVPPRLRHEKTHLNRSERPHKCSLCREAFLYPKDLTRHQNKHAPTQGTLYCDVPGCTSDGFSRRDNLLRHQRRQHPSSVASS</sequence>
<protein>
    <recommendedName>
        <fullName evidence="3">C2H2-type domain-containing protein</fullName>
    </recommendedName>
</protein>
<keyword evidence="1" id="KW-0479">Metal-binding</keyword>
<dbReference type="InterPro" id="IPR036236">
    <property type="entry name" value="Znf_C2H2_sf"/>
</dbReference>
<dbReference type="GO" id="GO:0008270">
    <property type="term" value="F:zinc ion binding"/>
    <property type="evidence" value="ECO:0007669"/>
    <property type="project" value="UniProtKB-KW"/>
</dbReference>
<dbReference type="Gene3D" id="3.30.160.60">
    <property type="entry name" value="Classic Zinc Finger"/>
    <property type="match status" value="2"/>
</dbReference>
<reference evidence="4" key="1">
    <citation type="submission" date="2023-01" db="EMBL/GenBank/DDBJ databases">
        <authorList>
            <person name="Van Ghelder C."/>
            <person name="Rancurel C."/>
        </authorList>
    </citation>
    <scope>NUCLEOTIDE SEQUENCE</scope>
    <source>
        <strain evidence="4">CNCM I-4278</strain>
    </source>
</reference>
<feature type="region of interest" description="Disordered" evidence="2">
    <location>
        <begin position="70"/>
        <end position="90"/>
    </location>
</feature>
<dbReference type="PROSITE" id="PS00028">
    <property type="entry name" value="ZINC_FINGER_C2H2_1"/>
    <property type="match status" value="1"/>
</dbReference>
<dbReference type="OrthoDB" id="8922241at2759"/>
<name>A0A9W4XTL8_9PLEO</name>
<feature type="domain" description="C2H2-type" evidence="3">
    <location>
        <begin position="28"/>
        <end position="55"/>
    </location>
</feature>
<evidence type="ECO:0000256" key="2">
    <source>
        <dbReference type="SAM" id="MobiDB-lite"/>
    </source>
</evidence>
<dbReference type="SUPFAM" id="SSF57667">
    <property type="entry name" value="beta-beta-alpha zinc fingers"/>
    <property type="match status" value="1"/>
</dbReference>
<accession>A0A9W4XTL8</accession>
<evidence type="ECO:0000259" key="3">
    <source>
        <dbReference type="PROSITE" id="PS50157"/>
    </source>
</evidence>
<evidence type="ECO:0000313" key="4">
    <source>
        <dbReference type="EMBL" id="CAI6337161.1"/>
    </source>
</evidence>
<keyword evidence="5" id="KW-1185">Reference proteome</keyword>
<dbReference type="Proteomes" id="UP001152607">
    <property type="component" value="Unassembled WGS sequence"/>
</dbReference>
<dbReference type="PROSITE" id="PS50157">
    <property type="entry name" value="ZINC_FINGER_C2H2_2"/>
    <property type="match status" value="1"/>
</dbReference>
<dbReference type="AlphaFoldDB" id="A0A9W4XTL8"/>
<proteinExistence type="predicted"/>
<dbReference type="SMART" id="SM00355">
    <property type="entry name" value="ZnF_C2H2"/>
    <property type="match status" value="2"/>
</dbReference>
<keyword evidence="1" id="KW-0863">Zinc-finger</keyword>